<feature type="compositionally biased region" description="Acidic residues" evidence="2">
    <location>
        <begin position="366"/>
        <end position="384"/>
    </location>
</feature>
<organism evidence="3 4">
    <name type="scientific">Macrolepiota fuliginosa MF-IS2</name>
    <dbReference type="NCBI Taxonomy" id="1400762"/>
    <lineage>
        <taxon>Eukaryota</taxon>
        <taxon>Fungi</taxon>
        <taxon>Dikarya</taxon>
        <taxon>Basidiomycota</taxon>
        <taxon>Agaricomycotina</taxon>
        <taxon>Agaricomycetes</taxon>
        <taxon>Agaricomycetidae</taxon>
        <taxon>Agaricales</taxon>
        <taxon>Agaricineae</taxon>
        <taxon>Agaricaceae</taxon>
        <taxon>Macrolepiota</taxon>
    </lineage>
</organism>
<protein>
    <submittedName>
        <fullName evidence="3">FAD/NAD(P)-binding domain-containing protein</fullName>
    </submittedName>
</protein>
<dbReference type="SUPFAM" id="SSF51905">
    <property type="entry name" value="FAD/NAD(P)-binding domain"/>
    <property type="match status" value="1"/>
</dbReference>
<dbReference type="Gene3D" id="3.50.50.60">
    <property type="entry name" value="FAD/NAD(P)-binding domain"/>
    <property type="match status" value="2"/>
</dbReference>
<dbReference type="PRINTS" id="PR00891">
    <property type="entry name" value="RABGDIREP"/>
</dbReference>
<proteinExistence type="inferred from homology"/>
<feature type="region of interest" description="Disordered" evidence="2">
    <location>
        <begin position="353"/>
        <end position="387"/>
    </location>
</feature>
<dbReference type="GO" id="GO:0005829">
    <property type="term" value="C:cytosol"/>
    <property type="evidence" value="ECO:0007669"/>
    <property type="project" value="TreeGrafter"/>
</dbReference>
<dbReference type="EMBL" id="MU151076">
    <property type="protein sequence ID" value="KAF9452027.1"/>
    <property type="molecule type" value="Genomic_DNA"/>
</dbReference>
<dbReference type="Pfam" id="PF00996">
    <property type="entry name" value="GDI"/>
    <property type="match status" value="1"/>
</dbReference>
<dbReference type="PANTHER" id="PTHR11787">
    <property type="entry name" value="RAB GDP-DISSOCIATION INHIBITOR"/>
    <property type="match status" value="1"/>
</dbReference>
<evidence type="ECO:0000313" key="4">
    <source>
        <dbReference type="Proteomes" id="UP000807342"/>
    </source>
</evidence>
<sequence>MLDSNFDVIILGTGLTEAVVAAALSKWGFRVAHIDQNSYYGGDEASLTLDEFANWVDSPKSNPEKYLSASRSTTVPPFARQYSICLSPTIIPSIGPFIDALIQSGVSKYSGFRLLDHVAVYDGAGGLKNVPGSKEDVFKNQDIGLVQKRRLMRFLTFAVGDYEQSAQLQGKHDMPFTKFLETVFSLSEELISVITYALAYSSKPTDPTKLVLPRIQRYLRSVGRYGPSPFLVGHYGGVGEISQGFCRAAAVNGAVYILGRNVVSITATSTTPATAGDTENTEPHPEKPHRYSVVLEDIPEPLHAHVILGPTSHVPVQLPSDTRYIPVSPSFQAAYAPTAIARCVAILEHPIKLHPPPQAGGNKEDDYGDDDDADSNEDHPEEETSSTVKILDTAVLVFPPGSLVDGFSASSAVVLMTGEGALSTPKGKCILYINLPVADGIGIDPSETLRPYLDAVLKLGEEFQDPLFTTFYIEHAKDTPSSAGDPHPINRPSWLVPPPVPLGPIGDVADAAAHNAEVTFHEILQALRDEGKRYQKEDAQNGGIWPKFVATENEDEV</sequence>
<dbReference type="GO" id="GO:0007264">
    <property type="term" value="P:small GTPase-mediated signal transduction"/>
    <property type="evidence" value="ECO:0007669"/>
    <property type="project" value="InterPro"/>
</dbReference>
<name>A0A9P5XIG6_9AGAR</name>
<evidence type="ECO:0000256" key="1">
    <source>
        <dbReference type="ARBA" id="ARBA00005593"/>
    </source>
</evidence>
<comment type="similarity">
    <text evidence="1">Belongs to the Rab GDI family.</text>
</comment>
<comment type="caution">
    <text evidence="3">The sequence shown here is derived from an EMBL/GenBank/DDBJ whole genome shotgun (WGS) entry which is preliminary data.</text>
</comment>
<dbReference type="PANTHER" id="PTHR11787:SF4">
    <property type="entry name" value="CHM, RAB ESCORT PROTEIN 1"/>
    <property type="match status" value="1"/>
</dbReference>
<dbReference type="Proteomes" id="UP000807342">
    <property type="component" value="Unassembled WGS sequence"/>
</dbReference>
<dbReference type="GO" id="GO:0005968">
    <property type="term" value="C:Rab-protein geranylgeranyltransferase complex"/>
    <property type="evidence" value="ECO:0007669"/>
    <property type="project" value="TreeGrafter"/>
</dbReference>
<dbReference type="Gene3D" id="3.30.519.10">
    <property type="entry name" value="Guanine Nucleotide Dissociation Inhibitor, domain 2"/>
    <property type="match status" value="1"/>
</dbReference>
<dbReference type="OrthoDB" id="9446342at2759"/>
<evidence type="ECO:0000256" key="2">
    <source>
        <dbReference type="SAM" id="MobiDB-lite"/>
    </source>
</evidence>
<dbReference type="AlphaFoldDB" id="A0A9P5XIG6"/>
<reference evidence="3" key="1">
    <citation type="submission" date="2020-11" db="EMBL/GenBank/DDBJ databases">
        <authorList>
            <consortium name="DOE Joint Genome Institute"/>
            <person name="Ahrendt S."/>
            <person name="Riley R."/>
            <person name="Andreopoulos W."/>
            <person name="Labutti K."/>
            <person name="Pangilinan J."/>
            <person name="Ruiz-Duenas F.J."/>
            <person name="Barrasa J.M."/>
            <person name="Sanchez-Garcia M."/>
            <person name="Camarero S."/>
            <person name="Miyauchi S."/>
            <person name="Serrano A."/>
            <person name="Linde D."/>
            <person name="Babiker R."/>
            <person name="Drula E."/>
            <person name="Ayuso-Fernandez I."/>
            <person name="Pacheco R."/>
            <person name="Padilla G."/>
            <person name="Ferreira P."/>
            <person name="Barriuso J."/>
            <person name="Kellner H."/>
            <person name="Castanera R."/>
            <person name="Alfaro M."/>
            <person name="Ramirez L."/>
            <person name="Pisabarro A.G."/>
            <person name="Kuo A."/>
            <person name="Tritt A."/>
            <person name="Lipzen A."/>
            <person name="He G."/>
            <person name="Yan M."/>
            <person name="Ng V."/>
            <person name="Cullen D."/>
            <person name="Martin F."/>
            <person name="Rosso M.-N."/>
            <person name="Henrissat B."/>
            <person name="Hibbett D."/>
            <person name="Martinez A.T."/>
            <person name="Grigoriev I.V."/>
        </authorList>
    </citation>
    <scope>NUCLEOTIDE SEQUENCE</scope>
    <source>
        <strain evidence="3">MF-IS2</strain>
    </source>
</reference>
<evidence type="ECO:0000313" key="3">
    <source>
        <dbReference type="EMBL" id="KAF9452027.1"/>
    </source>
</evidence>
<dbReference type="InterPro" id="IPR018203">
    <property type="entry name" value="GDP_dissociation_inhibitor"/>
</dbReference>
<dbReference type="InterPro" id="IPR036188">
    <property type="entry name" value="FAD/NAD-bd_sf"/>
</dbReference>
<dbReference type="Gene3D" id="1.10.405.10">
    <property type="entry name" value="Guanine Nucleotide Dissociation Inhibitor, domain 1"/>
    <property type="match status" value="1"/>
</dbReference>
<accession>A0A9P5XIG6</accession>
<gene>
    <name evidence="3" type="ORF">P691DRAFT_698004</name>
</gene>
<dbReference type="GO" id="GO:0005634">
    <property type="term" value="C:nucleus"/>
    <property type="evidence" value="ECO:0007669"/>
    <property type="project" value="TreeGrafter"/>
</dbReference>
<dbReference type="GO" id="GO:0005092">
    <property type="term" value="F:GDP-dissociation inhibitor activity"/>
    <property type="evidence" value="ECO:0007669"/>
    <property type="project" value="InterPro"/>
</dbReference>
<dbReference type="GO" id="GO:0016192">
    <property type="term" value="P:vesicle-mediated transport"/>
    <property type="evidence" value="ECO:0007669"/>
    <property type="project" value="TreeGrafter"/>
</dbReference>
<keyword evidence="4" id="KW-1185">Reference proteome</keyword>